<feature type="signal peptide" evidence="5">
    <location>
        <begin position="1"/>
        <end position="22"/>
    </location>
</feature>
<dbReference type="Proteomes" id="UP000439591">
    <property type="component" value="Unassembled WGS sequence"/>
</dbReference>
<evidence type="ECO:0000256" key="5">
    <source>
        <dbReference type="SAM" id="SignalP"/>
    </source>
</evidence>
<dbReference type="Proteomes" id="UP000435877">
    <property type="component" value="Unassembled WGS sequence"/>
</dbReference>
<dbReference type="EMBL" id="CACSIK010000001">
    <property type="protein sequence ID" value="CAA0088872.1"/>
    <property type="molecule type" value="Genomic_DNA"/>
</dbReference>
<name>A0A5S9NXA4_9GAMM</name>
<evidence type="ECO:0000313" key="8">
    <source>
        <dbReference type="Proteomes" id="UP000435877"/>
    </source>
</evidence>
<dbReference type="GO" id="GO:0015689">
    <property type="term" value="P:molybdate ion transport"/>
    <property type="evidence" value="ECO:0007669"/>
    <property type="project" value="InterPro"/>
</dbReference>
<dbReference type="CDD" id="cd13539">
    <property type="entry name" value="PBP2_AvModA"/>
    <property type="match status" value="1"/>
</dbReference>
<dbReference type="InterPro" id="IPR050682">
    <property type="entry name" value="ModA/WtpA"/>
</dbReference>
<feature type="binding site" evidence="4">
    <location>
        <position position="59"/>
    </location>
    <ligand>
        <name>molybdate</name>
        <dbReference type="ChEBI" id="CHEBI:36264"/>
    </ligand>
</feature>
<keyword evidence="4" id="KW-0500">Molybdenum</keyword>
<dbReference type="AlphaFoldDB" id="A0A5S9NXA4"/>
<protein>
    <submittedName>
        <fullName evidence="7">Molybdate-binding protein ModA</fullName>
    </submittedName>
</protein>
<dbReference type="RefSeq" id="WP_159269327.1">
    <property type="nucleotide sequence ID" value="NZ_CACSIK010000001.1"/>
</dbReference>
<evidence type="ECO:0000313" key="9">
    <source>
        <dbReference type="Proteomes" id="UP000439591"/>
    </source>
</evidence>
<reference evidence="8 9" key="1">
    <citation type="submission" date="2019-11" db="EMBL/GenBank/DDBJ databases">
        <authorList>
            <person name="Holert J."/>
        </authorList>
    </citation>
    <scope>NUCLEOTIDE SEQUENCE [LARGE SCALE GENOMIC DNA]</scope>
    <source>
        <strain evidence="7">BC3_2A</strain>
        <strain evidence="6">SB11_1A</strain>
    </source>
</reference>
<dbReference type="EMBL" id="CACSIM010000002">
    <property type="protein sequence ID" value="CAA0095317.1"/>
    <property type="molecule type" value="Genomic_DNA"/>
</dbReference>
<feature type="chain" id="PRO_5036150481" evidence="5">
    <location>
        <begin position="23"/>
        <end position="251"/>
    </location>
</feature>
<evidence type="ECO:0000256" key="2">
    <source>
        <dbReference type="ARBA" id="ARBA00022723"/>
    </source>
</evidence>
<dbReference type="SUPFAM" id="SSF53850">
    <property type="entry name" value="Periplasmic binding protein-like II"/>
    <property type="match status" value="1"/>
</dbReference>
<dbReference type="NCBIfam" id="TIGR01256">
    <property type="entry name" value="modA"/>
    <property type="match status" value="1"/>
</dbReference>
<dbReference type="OrthoDB" id="9785015at2"/>
<dbReference type="Gene3D" id="3.40.190.10">
    <property type="entry name" value="Periplasmic binding protein-like II"/>
    <property type="match status" value="2"/>
</dbReference>
<evidence type="ECO:0000256" key="3">
    <source>
        <dbReference type="ARBA" id="ARBA00022729"/>
    </source>
</evidence>
<dbReference type="PIRSF" id="PIRSF004846">
    <property type="entry name" value="ModA"/>
    <property type="match status" value="1"/>
</dbReference>
<keyword evidence="2 4" id="KW-0479">Metal-binding</keyword>
<evidence type="ECO:0000313" key="7">
    <source>
        <dbReference type="EMBL" id="CAA0095317.1"/>
    </source>
</evidence>
<evidence type="ECO:0000313" key="6">
    <source>
        <dbReference type="EMBL" id="CAA0088872.1"/>
    </source>
</evidence>
<sequence>MNQLWKISLCIYALLFTGQLAAAPLTIAVASNFTAAMTELTREFENISGHQLNVSYGSSGKFVAQIRHGAPFDVFLSADQDKPTVLIDSGLALPESRLTYAIGALALWSKDETLLNTGNEILLSRTFNKLAIANPRLAPYGLAAVDVLRHFNLEDSTRSSWVMGENIAQTYQYVSTGNADIGFIALSQIMTNGQLESGSAWLVPPELHRTIKQDAILLKRAGKNKAAIEFMTFLSSVKAKKIISSYSYRVN</sequence>
<feature type="binding site" evidence="4">
    <location>
        <position position="167"/>
    </location>
    <ligand>
        <name>molybdate</name>
        <dbReference type="ChEBI" id="CHEBI:36264"/>
    </ligand>
</feature>
<keyword evidence="3 5" id="KW-0732">Signal</keyword>
<proteinExistence type="inferred from homology"/>
<dbReference type="Pfam" id="PF13531">
    <property type="entry name" value="SBP_bac_11"/>
    <property type="match status" value="1"/>
</dbReference>
<accession>A0A5S9NXA4</accession>
<dbReference type="InterPro" id="IPR044084">
    <property type="entry name" value="AvModA-like_subst-bd"/>
</dbReference>
<evidence type="ECO:0000256" key="4">
    <source>
        <dbReference type="PIRSR" id="PIRSR004846-1"/>
    </source>
</evidence>
<comment type="similarity">
    <text evidence="1">Belongs to the bacterial solute-binding protein ModA family.</text>
</comment>
<organism evidence="7 9">
    <name type="scientific">Zhongshania aliphaticivorans</name>
    <dbReference type="NCBI Taxonomy" id="1470434"/>
    <lineage>
        <taxon>Bacteria</taxon>
        <taxon>Pseudomonadati</taxon>
        <taxon>Pseudomonadota</taxon>
        <taxon>Gammaproteobacteria</taxon>
        <taxon>Cellvibrionales</taxon>
        <taxon>Spongiibacteraceae</taxon>
        <taxon>Zhongshania</taxon>
    </lineage>
</organism>
<keyword evidence="8" id="KW-1185">Reference proteome</keyword>
<dbReference type="GO" id="GO:0030973">
    <property type="term" value="F:molybdate ion binding"/>
    <property type="evidence" value="ECO:0007669"/>
    <property type="project" value="InterPro"/>
</dbReference>
<dbReference type="GO" id="GO:0046872">
    <property type="term" value="F:metal ion binding"/>
    <property type="evidence" value="ECO:0007669"/>
    <property type="project" value="UniProtKB-KW"/>
</dbReference>
<dbReference type="PANTHER" id="PTHR30632">
    <property type="entry name" value="MOLYBDATE-BINDING PERIPLASMIC PROTEIN"/>
    <property type="match status" value="1"/>
</dbReference>
<gene>
    <name evidence="7" type="primary">modA</name>
    <name evidence="6" type="ORF">IHBHHGIJ_01647</name>
    <name evidence="7" type="ORF">KFEGEMFD_01249</name>
</gene>
<dbReference type="PANTHER" id="PTHR30632:SF14">
    <property type="entry name" value="TUNGSTATE_MOLYBDATE_CHROMATE-BINDING PROTEIN MODA"/>
    <property type="match status" value="1"/>
</dbReference>
<evidence type="ECO:0000256" key="1">
    <source>
        <dbReference type="ARBA" id="ARBA00009175"/>
    </source>
</evidence>
<dbReference type="InterPro" id="IPR005950">
    <property type="entry name" value="ModA"/>
</dbReference>